<organism evidence="1 2">
    <name type="scientific">Roseibium hamelinense</name>
    <dbReference type="NCBI Taxonomy" id="150831"/>
    <lineage>
        <taxon>Bacteria</taxon>
        <taxon>Pseudomonadati</taxon>
        <taxon>Pseudomonadota</taxon>
        <taxon>Alphaproteobacteria</taxon>
        <taxon>Hyphomicrobiales</taxon>
        <taxon>Stappiaceae</taxon>
        <taxon>Roseibium</taxon>
    </lineage>
</organism>
<dbReference type="Proteomes" id="UP000320593">
    <property type="component" value="Unassembled WGS sequence"/>
</dbReference>
<evidence type="ECO:0000313" key="2">
    <source>
        <dbReference type="Proteomes" id="UP000320593"/>
    </source>
</evidence>
<gene>
    <name evidence="1" type="ORF">JM93_00466</name>
</gene>
<sequence length="150" mass="17129">MIKVAMLGIWMPLATFASSYLTVNWLNEQSLTEQVDIIGGLDYETVQPVNVPMIADGALQGYVVVKMVFTADADALRSLSVPPHPFLVDEAFRRLYSDQSLDFRRLERYDLDTMKTELRETVNARLGQDIIHDVLVEEFNYFSKDLVITH</sequence>
<reference evidence="1 2" key="1">
    <citation type="submission" date="2019-07" db="EMBL/GenBank/DDBJ databases">
        <title>Genomic Encyclopedia of Archaeal and Bacterial Type Strains, Phase II (KMG-II): from individual species to whole genera.</title>
        <authorList>
            <person name="Goeker M."/>
        </authorList>
    </citation>
    <scope>NUCLEOTIDE SEQUENCE [LARGE SCALE GENOMIC DNA]</scope>
    <source>
        <strain evidence="1 2">ATCC BAA-252</strain>
    </source>
</reference>
<dbReference type="OrthoDB" id="7847400at2"/>
<dbReference type="EMBL" id="VLLF01000001">
    <property type="protein sequence ID" value="TWI92914.1"/>
    <property type="molecule type" value="Genomic_DNA"/>
</dbReference>
<dbReference type="AlphaFoldDB" id="A0A562TI29"/>
<dbReference type="RefSeq" id="WP_145340436.1">
    <property type="nucleotide sequence ID" value="NZ_SMLY01000087.1"/>
</dbReference>
<keyword evidence="2" id="KW-1185">Reference proteome</keyword>
<protein>
    <submittedName>
        <fullName evidence="1">Uncharacterized protein</fullName>
    </submittedName>
</protein>
<evidence type="ECO:0000313" key="1">
    <source>
        <dbReference type="EMBL" id="TWI92914.1"/>
    </source>
</evidence>
<comment type="caution">
    <text evidence="1">The sequence shown here is derived from an EMBL/GenBank/DDBJ whole genome shotgun (WGS) entry which is preliminary data.</text>
</comment>
<proteinExistence type="predicted"/>
<accession>A0A562TI29</accession>
<name>A0A562TI29_9HYPH</name>